<gene>
    <name evidence="1" type="ORF">P154DRAFT_522156</name>
</gene>
<dbReference type="AlphaFoldDB" id="A0A6A5WG51"/>
<dbReference type="EMBL" id="ML977586">
    <property type="protein sequence ID" value="KAF2000880.1"/>
    <property type="molecule type" value="Genomic_DNA"/>
</dbReference>
<reference evidence="1" key="1">
    <citation type="journal article" date="2020" name="Stud. Mycol.">
        <title>101 Dothideomycetes genomes: a test case for predicting lifestyles and emergence of pathogens.</title>
        <authorList>
            <person name="Haridas S."/>
            <person name="Albert R."/>
            <person name="Binder M."/>
            <person name="Bloem J."/>
            <person name="Labutti K."/>
            <person name="Salamov A."/>
            <person name="Andreopoulos B."/>
            <person name="Baker S."/>
            <person name="Barry K."/>
            <person name="Bills G."/>
            <person name="Bluhm B."/>
            <person name="Cannon C."/>
            <person name="Castanera R."/>
            <person name="Culley D."/>
            <person name="Daum C."/>
            <person name="Ezra D."/>
            <person name="Gonzalez J."/>
            <person name="Henrissat B."/>
            <person name="Kuo A."/>
            <person name="Liang C."/>
            <person name="Lipzen A."/>
            <person name="Lutzoni F."/>
            <person name="Magnuson J."/>
            <person name="Mondo S."/>
            <person name="Nolan M."/>
            <person name="Ohm R."/>
            <person name="Pangilinan J."/>
            <person name="Park H.-J."/>
            <person name="Ramirez L."/>
            <person name="Alfaro M."/>
            <person name="Sun H."/>
            <person name="Tritt A."/>
            <person name="Yoshinaga Y."/>
            <person name="Zwiers L.-H."/>
            <person name="Turgeon B."/>
            <person name="Goodwin S."/>
            <person name="Spatafora J."/>
            <person name="Crous P."/>
            <person name="Grigoriev I."/>
        </authorList>
    </citation>
    <scope>NUCLEOTIDE SEQUENCE</scope>
    <source>
        <strain evidence="1">CBS 123094</strain>
    </source>
</reference>
<evidence type="ECO:0000313" key="1">
    <source>
        <dbReference type="EMBL" id="KAF2000880.1"/>
    </source>
</evidence>
<protein>
    <submittedName>
        <fullName evidence="1">Uncharacterized protein</fullName>
    </submittedName>
</protein>
<proteinExistence type="predicted"/>
<keyword evidence="2" id="KW-1185">Reference proteome</keyword>
<dbReference type="Proteomes" id="UP000799779">
    <property type="component" value="Unassembled WGS sequence"/>
</dbReference>
<dbReference type="OrthoDB" id="2851338at2759"/>
<sequence length="280" mass="31788">MPDSSIQLGLLLFGTCNEYILKEILSPKYDFGTTSIILSDLIFRFTFASTRPISINTVRKRISRSRQTVTMLPPAAATTLILALSRIISPNLTEPAFNNWYDNDLLPAFMTHQNATLGLRFKAYAPVTPAAPYTHLALYKTTKDVKIGDLVPSTSAYVPPLATTKRDIGPQDVEIKLSVWKRIHVFESLRSRKNQTEGTVSKIVMAVMLEPRAGKEAEVEVEEWYHKQVRTVTYPMLLSFFFPCLICISFLDKLFSFLELLVQGYAKCWLRSSYTLRYSP</sequence>
<name>A0A6A5WG51_9PLEO</name>
<evidence type="ECO:0000313" key="2">
    <source>
        <dbReference type="Proteomes" id="UP000799779"/>
    </source>
</evidence>
<accession>A0A6A5WG51</accession>
<organism evidence="1 2">
    <name type="scientific">Amniculicola lignicola CBS 123094</name>
    <dbReference type="NCBI Taxonomy" id="1392246"/>
    <lineage>
        <taxon>Eukaryota</taxon>
        <taxon>Fungi</taxon>
        <taxon>Dikarya</taxon>
        <taxon>Ascomycota</taxon>
        <taxon>Pezizomycotina</taxon>
        <taxon>Dothideomycetes</taxon>
        <taxon>Pleosporomycetidae</taxon>
        <taxon>Pleosporales</taxon>
        <taxon>Amniculicolaceae</taxon>
        <taxon>Amniculicola</taxon>
    </lineage>
</organism>